<dbReference type="EMBL" id="CATNWA010005804">
    <property type="protein sequence ID" value="CAI9550816.1"/>
    <property type="molecule type" value="Genomic_DNA"/>
</dbReference>
<evidence type="ECO:0000313" key="2">
    <source>
        <dbReference type="Proteomes" id="UP001162483"/>
    </source>
</evidence>
<protein>
    <submittedName>
        <fullName evidence="1">Uncharacterized protein</fullName>
    </submittedName>
</protein>
<sequence>MPKYNFTTLTCDSKTVHIITTTFYIQLNYTAFFSGQIGLSFGGKRALCGTLPAQR</sequence>
<name>A0ABN9BUA8_9NEOB</name>
<proteinExistence type="predicted"/>
<evidence type="ECO:0000313" key="1">
    <source>
        <dbReference type="EMBL" id="CAI9550816.1"/>
    </source>
</evidence>
<reference evidence="1" key="1">
    <citation type="submission" date="2023-05" db="EMBL/GenBank/DDBJ databases">
        <authorList>
            <person name="Stuckert A."/>
        </authorList>
    </citation>
    <scope>NUCLEOTIDE SEQUENCE</scope>
</reference>
<organism evidence="1 2">
    <name type="scientific">Staurois parvus</name>
    <dbReference type="NCBI Taxonomy" id="386267"/>
    <lineage>
        <taxon>Eukaryota</taxon>
        <taxon>Metazoa</taxon>
        <taxon>Chordata</taxon>
        <taxon>Craniata</taxon>
        <taxon>Vertebrata</taxon>
        <taxon>Euteleostomi</taxon>
        <taxon>Amphibia</taxon>
        <taxon>Batrachia</taxon>
        <taxon>Anura</taxon>
        <taxon>Neobatrachia</taxon>
        <taxon>Ranoidea</taxon>
        <taxon>Ranidae</taxon>
        <taxon>Staurois</taxon>
    </lineage>
</organism>
<accession>A0ABN9BUA8</accession>
<keyword evidence="2" id="KW-1185">Reference proteome</keyword>
<gene>
    <name evidence="1" type="ORF">SPARVUS_LOCUS3623502</name>
</gene>
<dbReference type="Proteomes" id="UP001162483">
    <property type="component" value="Unassembled WGS sequence"/>
</dbReference>
<comment type="caution">
    <text evidence="1">The sequence shown here is derived from an EMBL/GenBank/DDBJ whole genome shotgun (WGS) entry which is preliminary data.</text>
</comment>